<dbReference type="GO" id="GO:0019748">
    <property type="term" value="P:secondary metabolic process"/>
    <property type="evidence" value="ECO:0007669"/>
    <property type="project" value="TreeGrafter"/>
</dbReference>
<protein>
    <submittedName>
        <fullName evidence="4">Uncharacterized protein</fullName>
    </submittedName>
</protein>
<dbReference type="InterPro" id="IPR000873">
    <property type="entry name" value="AMP-dep_synth/lig_dom"/>
</dbReference>
<dbReference type="Gene3D" id="3.30.300.30">
    <property type="match status" value="1"/>
</dbReference>
<dbReference type="Pfam" id="PF13193">
    <property type="entry name" value="AMP-binding_C"/>
    <property type="match status" value="1"/>
</dbReference>
<dbReference type="EMBL" id="CAJPDQ010000004">
    <property type="protein sequence ID" value="CAF9908543.1"/>
    <property type="molecule type" value="Genomic_DNA"/>
</dbReference>
<dbReference type="InterPro" id="IPR025110">
    <property type="entry name" value="AMP-bd_C"/>
</dbReference>
<dbReference type="OrthoDB" id="6509636at2759"/>
<dbReference type="SUPFAM" id="SSF56801">
    <property type="entry name" value="Acetyl-CoA synthetase-like"/>
    <property type="match status" value="1"/>
</dbReference>
<gene>
    <name evidence="4" type="ORF">GOMPHAMPRED_006191</name>
</gene>
<evidence type="ECO:0000313" key="5">
    <source>
        <dbReference type="Proteomes" id="UP000664169"/>
    </source>
</evidence>
<proteinExistence type="inferred from homology"/>
<evidence type="ECO:0000256" key="1">
    <source>
        <dbReference type="ARBA" id="ARBA00006432"/>
    </source>
</evidence>
<feature type="domain" description="AMP-binding enzyme C-terminal" evidence="3">
    <location>
        <begin position="444"/>
        <end position="524"/>
    </location>
</feature>
<dbReference type="Proteomes" id="UP000664169">
    <property type="component" value="Unassembled WGS sequence"/>
</dbReference>
<dbReference type="PANTHER" id="PTHR24096">
    <property type="entry name" value="LONG-CHAIN-FATTY-ACID--COA LIGASE"/>
    <property type="match status" value="1"/>
</dbReference>
<evidence type="ECO:0000313" key="4">
    <source>
        <dbReference type="EMBL" id="CAF9908543.1"/>
    </source>
</evidence>
<dbReference type="FunFam" id="3.30.300.30:FF:000007">
    <property type="entry name" value="4-coumarate--CoA ligase 2"/>
    <property type="match status" value="1"/>
</dbReference>
<dbReference type="CDD" id="cd05911">
    <property type="entry name" value="Firefly_Luc_like"/>
    <property type="match status" value="1"/>
</dbReference>
<accession>A0A8H3I854</accession>
<dbReference type="PANTHER" id="PTHR24096:SF265">
    <property type="entry name" value="ENZYME, PUTATIVE (AFU_ORTHOLOGUE AFUA_5G14270)-RELATED"/>
    <property type="match status" value="1"/>
</dbReference>
<dbReference type="Pfam" id="PF00501">
    <property type="entry name" value="AMP-binding"/>
    <property type="match status" value="1"/>
</dbReference>
<dbReference type="InterPro" id="IPR045851">
    <property type="entry name" value="AMP-bd_C_sf"/>
</dbReference>
<evidence type="ECO:0000259" key="2">
    <source>
        <dbReference type="Pfam" id="PF00501"/>
    </source>
</evidence>
<dbReference type="GO" id="GO:0016405">
    <property type="term" value="F:CoA-ligase activity"/>
    <property type="evidence" value="ECO:0007669"/>
    <property type="project" value="TreeGrafter"/>
</dbReference>
<comment type="similarity">
    <text evidence="1">Belongs to the ATP-dependent AMP-binding enzyme family.</text>
</comment>
<name>A0A8H3I854_9LECA</name>
<reference evidence="4" key="1">
    <citation type="submission" date="2021-03" db="EMBL/GenBank/DDBJ databases">
        <authorList>
            <person name="Tagirdzhanova G."/>
        </authorList>
    </citation>
    <scope>NUCLEOTIDE SEQUENCE</scope>
</reference>
<keyword evidence="5" id="KW-1185">Reference proteome</keyword>
<organism evidence="4 5">
    <name type="scientific">Gomphillus americanus</name>
    <dbReference type="NCBI Taxonomy" id="1940652"/>
    <lineage>
        <taxon>Eukaryota</taxon>
        <taxon>Fungi</taxon>
        <taxon>Dikarya</taxon>
        <taxon>Ascomycota</taxon>
        <taxon>Pezizomycotina</taxon>
        <taxon>Lecanoromycetes</taxon>
        <taxon>OSLEUM clade</taxon>
        <taxon>Ostropomycetidae</taxon>
        <taxon>Ostropales</taxon>
        <taxon>Graphidaceae</taxon>
        <taxon>Gomphilloideae</taxon>
        <taxon>Gomphillus</taxon>
    </lineage>
</organism>
<dbReference type="AlphaFoldDB" id="A0A8H3I854"/>
<dbReference type="Gene3D" id="3.40.50.12780">
    <property type="entry name" value="N-terminal domain of ligase-like"/>
    <property type="match status" value="1"/>
</dbReference>
<evidence type="ECO:0000259" key="3">
    <source>
        <dbReference type="Pfam" id="PF13193"/>
    </source>
</evidence>
<sequence>MFEAKEQIDVPLKDVFSWYFEDSKVEPDAPIYIDASDDNRYYTLNSARKTIRQLVAGLRHLGVQKGDVVTIHSFNDIDFPILVNGIVASGAIFSGTNPGYLQHELAHAIRTAVAKYIITEPEMLQTVLQAAEITGLPRENILVFDHYEKQAIPSGFDSWRSLLSHGEEDWVRLSKPEECKTTIIARLFSSGTTGLPKVAQFTHYNFIAQHIQTNDWKPKPYLQRKLIPVPMFHVAVVPSMHFSPLKSGVKIFIMRRFELETYLQNVEKYKITEMTTVPPMVVAMINSNLMKKHNFSSVKHITCGAAPLKKEPQARLTALINKDAIFTQVWGMTETTCVATNFPYPETDSTGSVGRPLPGMDIKLVDDNGNDITGYGVRGELCIRGPTVISGYLDAKATADSWDSDGFFHTGDIAYCEEETGKWYIVDRKKELIKVRGFQVAPPELEGVLLSHENIVDAAVIGVDIPGTNSELPRAYIVRRQGIKEQDLTDESVKQYMAERLSKFKRLDGGVVFVEEIPKNPSGKILKRVLREMAAEEIKKESRTSKL</sequence>
<feature type="domain" description="AMP-dependent synthetase/ligase" evidence="2">
    <location>
        <begin position="23"/>
        <end position="393"/>
    </location>
</feature>
<dbReference type="InterPro" id="IPR042099">
    <property type="entry name" value="ANL_N_sf"/>
</dbReference>
<comment type="caution">
    <text evidence="4">The sequence shown here is derived from an EMBL/GenBank/DDBJ whole genome shotgun (WGS) entry which is preliminary data.</text>
</comment>